<evidence type="ECO:0000256" key="1">
    <source>
        <dbReference type="SAM" id="MobiDB-lite"/>
    </source>
</evidence>
<proteinExistence type="predicted"/>
<reference evidence="2" key="5">
    <citation type="journal article" date="2021" name="G3 (Bethesda)">
        <title>Aegilops tauschii genome assembly Aet v5.0 features greater sequence contiguity and improved annotation.</title>
        <authorList>
            <person name="Wang L."/>
            <person name="Zhu T."/>
            <person name="Rodriguez J.C."/>
            <person name="Deal K.R."/>
            <person name="Dubcovsky J."/>
            <person name="McGuire P.E."/>
            <person name="Lux T."/>
            <person name="Spannagl M."/>
            <person name="Mayer K.F.X."/>
            <person name="Baldrich P."/>
            <person name="Meyers B.C."/>
            <person name="Huo N."/>
            <person name="Gu Y.Q."/>
            <person name="Zhou H."/>
            <person name="Devos K.M."/>
            <person name="Bennetzen J.L."/>
            <person name="Unver T."/>
            <person name="Budak H."/>
            <person name="Gulick P.J."/>
            <person name="Galiba G."/>
            <person name="Kalapos B."/>
            <person name="Nelson D.R."/>
            <person name="Li P."/>
            <person name="You F.M."/>
            <person name="Luo M.C."/>
            <person name="Dvorak J."/>
        </authorList>
    </citation>
    <scope>NUCLEOTIDE SEQUENCE [LARGE SCALE GENOMIC DNA]</scope>
    <source>
        <strain evidence="2">cv. AL8/78</strain>
    </source>
</reference>
<reference evidence="2" key="3">
    <citation type="journal article" date="2017" name="Nature">
        <title>Genome sequence of the progenitor of the wheat D genome Aegilops tauschii.</title>
        <authorList>
            <person name="Luo M.C."/>
            <person name="Gu Y.Q."/>
            <person name="Puiu D."/>
            <person name="Wang H."/>
            <person name="Twardziok S.O."/>
            <person name="Deal K.R."/>
            <person name="Huo N."/>
            <person name="Zhu T."/>
            <person name="Wang L."/>
            <person name="Wang Y."/>
            <person name="McGuire P.E."/>
            <person name="Liu S."/>
            <person name="Long H."/>
            <person name="Ramasamy R.K."/>
            <person name="Rodriguez J.C."/>
            <person name="Van S.L."/>
            <person name="Yuan L."/>
            <person name="Wang Z."/>
            <person name="Xia Z."/>
            <person name="Xiao L."/>
            <person name="Anderson O.D."/>
            <person name="Ouyang S."/>
            <person name="Liang Y."/>
            <person name="Zimin A.V."/>
            <person name="Pertea G."/>
            <person name="Qi P."/>
            <person name="Bennetzen J.L."/>
            <person name="Dai X."/>
            <person name="Dawson M.W."/>
            <person name="Muller H.G."/>
            <person name="Kugler K."/>
            <person name="Rivarola-Duarte L."/>
            <person name="Spannagl M."/>
            <person name="Mayer K.F.X."/>
            <person name="Lu F.H."/>
            <person name="Bevan M.W."/>
            <person name="Leroy P."/>
            <person name="Li P."/>
            <person name="You F.M."/>
            <person name="Sun Q."/>
            <person name="Liu Z."/>
            <person name="Lyons E."/>
            <person name="Wicker T."/>
            <person name="Salzberg S.L."/>
            <person name="Devos K.M."/>
            <person name="Dvorak J."/>
        </authorList>
    </citation>
    <scope>NUCLEOTIDE SEQUENCE [LARGE SCALE GENOMIC DNA]</scope>
    <source>
        <strain evidence="2">cv. AL8/78</strain>
    </source>
</reference>
<dbReference type="Proteomes" id="UP000015105">
    <property type="component" value="Chromosome 5D"/>
</dbReference>
<dbReference type="AlphaFoldDB" id="A0A453LAU2"/>
<name>A0A453LAU2_AEGTS</name>
<reference evidence="3" key="1">
    <citation type="journal article" date="2014" name="Science">
        <title>Ancient hybridizations among the ancestral genomes of bread wheat.</title>
        <authorList>
            <consortium name="International Wheat Genome Sequencing Consortium,"/>
            <person name="Marcussen T."/>
            <person name="Sandve S.R."/>
            <person name="Heier L."/>
            <person name="Spannagl M."/>
            <person name="Pfeifer M."/>
            <person name="Jakobsen K.S."/>
            <person name="Wulff B.B."/>
            <person name="Steuernagel B."/>
            <person name="Mayer K.F."/>
            <person name="Olsen O.A."/>
        </authorList>
    </citation>
    <scope>NUCLEOTIDE SEQUENCE [LARGE SCALE GENOMIC DNA]</scope>
    <source>
        <strain evidence="3">cv. AL8/78</strain>
    </source>
</reference>
<reference evidence="2" key="4">
    <citation type="submission" date="2019-03" db="UniProtKB">
        <authorList>
            <consortium name="EnsemblPlants"/>
        </authorList>
    </citation>
    <scope>IDENTIFICATION</scope>
</reference>
<dbReference type="Gramene" id="AET5Gv20690000.31">
    <property type="protein sequence ID" value="AET5Gv20690000.31"/>
    <property type="gene ID" value="AET5Gv20690000"/>
</dbReference>
<keyword evidence="3" id="KW-1185">Reference proteome</keyword>
<feature type="region of interest" description="Disordered" evidence="1">
    <location>
        <begin position="23"/>
        <end position="51"/>
    </location>
</feature>
<evidence type="ECO:0000313" key="2">
    <source>
        <dbReference type="EnsemblPlants" id="AET5Gv20690000.31"/>
    </source>
</evidence>
<sequence length="51" mass="5740">MDASGVYANRKCWHLVQISSCSHRVPHSNPSRRSESMFEPHPSMTAPVECV</sequence>
<dbReference type="EnsemblPlants" id="AET5Gv20690000.31">
    <property type="protein sequence ID" value="AET5Gv20690000.31"/>
    <property type="gene ID" value="AET5Gv20690000"/>
</dbReference>
<protein>
    <submittedName>
        <fullName evidence="2">Uncharacterized protein</fullName>
    </submittedName>
</protein>
<reference evidence="3" key="2">
    <citation type="journal article" date="2017" name="Nat. Plants">
        <title>The Aegilops tauschii genome reveals multiple impacts of transposons.</title>
        <authorList>
            <person name="Zhao G."/>
            <person name="Zou C."/>
            <person name="Li K."/>
            <person name="Wang K."/>
            <person name="Li T."/>
            <person name="Gao L."/>
            <person name="Zhang X."/>
            <person name="Wang H."/>
            <person name="Yang Z."/>
            <person name="Liu X."/>
            <person name="Jiang W."/>
            <person name="Mao L."/>
            <person name="Kong X."/>
            <person name="Jiao Y."/>
            <person name="Jia J."/>
        </authorList>
    </citation>
    <scope>NUCLEOTIDE SEQUENCE [LARGE SCALE GENOMIC DNA]</scope>
    <source>
        <strain evidence="3">cv. AL8/78</strain>
    </source>
</reference>
<evidence type="ECO:0000313" key="3">
    <source>
        <dbReference type="Proteomes" id="UP000015105"/>
    </source>
</evidence>
<organism evidence="2 3">
    <name type="scientific">Aegilops tauschii subsp. strangulata</name>
    <name type="common">Goatgrass</name>
    <dbReference type="NCBI Taxonomy" id="200361"/>
    <lineage>
        <taxon>Eukaryota</taxon>
        <taxon>Viridiplantae</taxon>
        <taxon>Streptophyta</taxon>
        <taxon>Embryophyta</taxon>
        <taxon>Tracheophyta</taxon>
        <taxon>Spermatophyta</taxon>
        <taxon>Magnoliopsida</taxon>
        <taxon>Liliopsida</taxon>
        <taxon>Poales</taxon>
        <taxon>Poaceae</taxon>
        <taxon>BOP clade</taxon>
        <taxon>Pooideae</taxon>
        <taxon>Triticodae</taxon>
        <taxon>Triticeae</taxon>
        <taxon>Triticinae</taxon>
        <taxon>Aegilops</taxon>
    </lineage>
</organism>
<accession>A0A453LAU2</accession>